<dbReference type="Proteomes" id="UP000424462">
    <property type="component" value="Chromosome"/>
</dbReference>
<dbReference type="RefSeq" id="WP_156231368.1">
    <property type="nucleotide sequence ID" value="NZ_CP046455.1"/>
</dbReference>
<evidence type="ECO:0000313" key="2">
    <source>
        <dbReference type="EMBL" id="QGU07935.1"/>
    </source>
</evidence>
<keyword evidence="1" id="KW-0472">Membrane</keyword>
<proteinExistence type="predicted"/>
<evidence type="ECO:0000313" key="3">
    <source>
        <dbReference type="Proteomes" id="UP000424462"/>
    </source>
</evidence>
<evidence type="ECO:0000256" key="1">
    <source>
        <dbReference type="SAM" id="Phobius"/>
    </source>
</evidence>
<dbReference type="EMBL" id="CP046455">
    <property type="protein sequence ID" value="QGU07935.1"/>
    <property type="molecule type" value="Genomic_DNA"/>
</dbReference>
<protein>
    <submittedName>
        <fullName evidence="2">Uncharacterized protein</fullName>
    </submittedName>
</protein>
<dbReference type="KEGG" id="cok:COCCU_10080"/>
<organism evidence="2 3">
    <name type="scientific">Corynebacterium occultum</name>
    <dbReference type="NCBI Taxonomy" id="2675219"/>
    <lineage>
        <taxon>Bacteria</taxon>
        <taxon>Bacillati</taxon>
        <taxon>Actinomycetota</taxon>
        <taxon>Actinomycetes</taxon>
        <taxon>Mycobacteriales</taxon>
        <taxon>Corynebacteriaceae</taxon>
        <taxon>Corynebacterium</taxon>
    </lineage>
</organism>
<gene>
    <name evidence="2" type="ORF">COCCU_10080</name>
</gene>
<dbReference type="AlphaFoldDB" id="A0A6B8W9J2"/>
<feature type="transmembrane region" description="Helical" evidence="1">
    <location>
        <begin position="14"/>
        <end position="40"/>
    </location>
</feature>
<sequence>MIDWITQTLTLSPLWVQALVVFAVVLPLCSLLALVLIRVLDVLVGQVKRVFSRSGKRGIGEVASAS</sequence>
<keyword evidence="1" id="KW-1133">Transmembrane helix</keyword>
<name>A0A6B8W9J2_9CORY</name>
<keyword evidence="1" id="KW-0812">Transmembrane</keyword>
<accession>A0A6B8W9J2</accession>
<keyword evidence="3" id="KW-1185">Reference proteome</keyword>
<reference evidence="2 3" key="1">
    <citation type="submission" date="2019-11" db="EMBL/GenBank/DDBJ databases">
        <title>Complete genome sequence of Corynebacterium kalinowskii 1959, a novel Corynebacterium species isolated from soil of a small paddock in Vilsendorf, Germany.</title>
        <authorList>
            <person name="Schaffert L."/>
            <person name="Ruwe M."/>
            <person name="Milse J."/>
            <person name="Hanuschka K."/>
            <person name="Ortseifen V."/>
            <person name="Droste J."/>
            <person name="Brandt D."/>
            <person name="Schlueter L."/>
            <person name="Kutter Y."/>
            <person name="Vinke S."/>
            <person name="Viehoefer P."/>
            <person name="Jacob L."/>
            <person name="Luebke N.-C."/>
            <person name="Schulte-Berndt E."/>
            <person name="Hain C."/>
            <person name="Linder M."/>
            <person name="Schmidt P."/>
            <person name="Wollenschlaeger L."/>
            <person name="Luttermann T."/>
            <person name="Thieme E."/>
            <person name="Hassa J."/>
            <person name="Haak M."/>
            <person name="Wittchen M."/>
            <person name="Mentz A."/>
            <person name="Persicke M."/>
            <person name="Busche T."/>
            <person name="Ruckert C."/>
        </authorList>
    </citation>
    <scope>NUCLEOTIDE SEQUENCE [LARGE SCALE GENOMIC DNA]</scope>
    <source>
        <strain evidence="2 3">2039</strain>
    </source>
</reference>